<organism evidence="2 3">
    <name type="scientific">Stylophora pistillata</name>
    <name type="common">Smooth cauliflower coral</name>
    <dbReference type="NCBI Taxonomy" id="50429"/>
    <lineage>
        <taxon>Eukaryota</taxon>
        <taxon>Metazoa</taxon>
        <taxon>Cnidaria</taxon>
        <taxon>Anthozoa</taxon>
        <taxon>Hexacorallia</taxon>
        <taxon>Scleractinia</taxon>
        <taxon>Astrocoeniina</taxon>
        <taxon>Pocilloporidae</taxon>
        <taxon>Stylophora</taxon>
    </lineage>
</organism>
<keyword evidence="3" id="KW-1185">Reference proteome</keyword>
<dbReference type="InterPro" id="IPR041320">
    <property type="entry name" value="CxC1"/>
</dbReference>
<dbReference type="EMBL" id="LSMT01000574">
    <property type="protein sequence ID" value="PFX16127.1"/>
    <property type="molecule type" value="Genomic_DNA"/>
</dbReference>
<sequence>MRRLKPVFLDVKNIGRDGKKTTVPITLRVDLWKQPHKSTEENSQDSNSPVENVPLDDLVKQELPTEQQNRVLSISANWERMGYFLLCMQMRQLLAMAIRATSGCLRPVHFIYSGNHHLKYVQVCDCEPHAVTLLKCQFWPGSPANSTIGLSFKLMEFVENVFLHCQVSLLNITEVITELSPQLQPTHDDGELIESMGGCFGLCRKKDKGHDLGTPKHGTLLFADHDDVDNFVNSYGKAGADMEQSLLHRLSLLKCETQESIKFEDFVIDIIIIFVVTASWLAQLLRVPDCVVREVEGSSPSRTNTHGLKIPEENLLPFQNIKKLIDILVFLDKDE</sequence>
<evidence type="ECO:0000313" key="2">
    <source>
        <dbReference type="EMBL" id="PFX16127.1"/>
    </source>
</evidence>
<dbReference type="Proteomes" id="UP000225706">
    <property type="component" value="Unassembled WGS sequence"/>
</dbReference>
<feature type="domain" description="CxC1-like cysteine cluster associated with KDZ transposases" evidence="1">
    <location>
        <begin position="103"/>
        <end position="178"/>
    </location>
</feature>
<accession>A0A2B4RIE0</accession>
<evidence type="ECO:0000259" key="1">
    <source>
        <dbReference type="Pfam" id="PF18802"/>
    </source>
</evidence>
<evidence type="ECO:0000313" key="3">
    <source>
        <dbReference type="Proteomes" id="UP000225706"/>
    </source>
</evidence>
<protein>
    <recommendedName>
        <fullName evidence="1">CxC1-like cysteine cluster associated with KDZ transposases domain-containing protein</fullName>
    </recommendedName>
</protein>
<name>A0A2B4RIE0_STYPI</name>
<gene>
    <name evidence="2" type="ORF">AWC38_SpisGene19620</name>
</gene>
<proteinExistence type="predicted"/>
<comment type="caution">
    <text evidence="2">The sequence shown here is derived from an EMBL/GenBank/DDBJ whole genome shotgun (WGS) entry which is preliminary data.</text>
</comment>
<dbReference type="AlphaFoldDB" id="A0A2B4RIE0"/>
<dbReference type="OrthoDB" id="5990109at2759"/>
<dbReference type="Pfam" id="PF18802">
    <property type="entry name" value="CxC1"/>
    <property type="match status" value="1"/>
</dbReference>
<reference evidence="3" key="1">
    <citation type="journal article" date="2017" name="bioRxiv">
        <title>Comparative analysis of the genomes of Stylophora pistillata and Acropora digitifera provides evidence for extensive differences between species of corals.</title>
        <authorList>
            <person name="Voolstra C.R."/>
            <person name="Li Y."/>
            <person name="Liew Y.J."/>
            <person name="Baumgarten S."/>
            <person name="Zoccola D."/>
            <person name="Flot J.-F."/>
            <person name="Tambutte S."/>
            <person name="Allemand D."/>
            <person name="Aranda M."/>
        </authorList>
    </citation>
    <scope>NUCLEOTIDE SEQUENCE [LARGE SCALE GENOMIC DNA]</scope>
</reference>